<dbReference type="RefSeq" id="WP_238203480.1">
    <property type="nucleotide sequence ID" value="NZ_BPQE01000013.1"/>
</dbReference>
<gene>
    <name evidence="6" type="ORF">QO012_000574</name>
</gene>
<evidence type="ECO:0000313" key="6">
    <source>
        <dbReference type="EMBL" id="MDQ0446096.1"/>
    </source>
</evidence>
<reference evidence="6 7" key="1">
    <citation type="submission" date="2023-07" db="EMBL/GenBank/DDBJ databases">
        <title>Genomic Encyclopedia of Type Strains, Phase IV (KMG-IV): sequencing the most valuable type-strain genomes for metagenomic binning, comparative biology and taxonomic classification.</title>
        <authorList>
            <person name="Goeker M."/>
        </authorList>
    </citation>
    <scope>NUCLEOTIDE SEQUENCE [LARGE SCALE GENOMIC DNA]</scope>
    <source>
        <strain evidence="6 7">DSM 19013</strain>
    </source>
</reference>
<accession>A0ABU0HX96</accession>
<evidence type="ECO:0000256" key="2">
    <source>
        <dbReference type="ARBA" id="ARBA00009387"/>
    </source>
</evidence>
<sequence>MLSALRRRSWIGIASALLALAGAAGASAGEETGVQTAQFGPEARLPLMAGVAPWPMPQATPAKPARDVSEVKRLARAAATAHAVPVEYFLRLINQESSFNERAVSRAGAMGIAQFMPGTAAMRGLKNPFDPAEALPKSAAFLSELARQFGNVGLAAAAYNCGSTCVANWLAGRGRMPLETRGYVLAITGRTVQDWAPAEVRLREASLGRDLLVRDTSRRASAYRASNWELDLLRSLTAPASTATPTRTGVLMADSRPPRGTGRRRAVSRASLESALCSSCVIQATY</sequence>
<dbReference type="CDD" id="cd00254">
    <property type="entry name" value="LT-like"/>
    <property type="match status" value="1"/>
</dbReference>
<comment type="similarity">
    <text evidence="2">Belongs to the virb1 family.</text>
</comment>
<dbReference type="Pfam" id="PF01464">
    <property type="entry name" value="SLT"/>
    <property type="match status" value="1"/>
</dbReference>
<dbReference type="PANTHER" id="PTHR37423:SF2">
    <property type="entry name" value="MEMBRANE-BOUND LYTIC MUREIN TRANSGLYCOSYLASE C"/>
    <property type="match status" value="1"/>
</dbReference>
<evidence type="ECO:0000256" key="4">
    <source>
        <dbReference type="SAM" id="SignalP"/>
    </source>
</evidence>
<dbReference type="Gene3D" id="1.10.530.10">
    <property type="match status" value="1"/>
</dbReference>
<feature type="signal peptide" evidence="4">
    <location>
        <begin position="1"/>
        <end position="28"/>
    </location>
</feature>
<evidence type="ECO:0000259" key="5">
    <source>
        <dbReference type="Pfam" id="PF01464"/>
    </source>
</evidence>
<comment type="caution">
    <text evidence="6">The sequence shown here is derived from an EMBL/GenBank/DDBJ whole genome shotgun (WGS) entry which is preliminary data.</text>
</comment>
<dbReference type="SUPFAM" id="SSF53955">
    <property type="entry name" value="Lysozyme-like"/>
    <property type="match status" value="1"/>
</dbReference>
<evidence type="ECO:0000256" key="3">
    <source>
        <dbReference type="SAM" id="MobiDB-lite"/>
    </source>
</evidence>
<keyword evidence="4" id="KW-0732">Signal</keyword>
<protein>
    <recommendedName>
        <fullName evidence="5">Transglycosylase SLT domain-containing protein</fullName>
    </recommendedName>
</protein>
<feature type="chain" id="PRO_5047296736" description="Transglycosylase SLT domain-containing protein" evidence="4">
    <location>
        <begin position="29"/>
        <end position="286"/>
    </location>
</feature>
<evidence type="ECO:0000313" key="7">
    <source>
        <dbReference type="Proteomes" id="UP001231124"/>
    </source>
</evidence>
<organism evidence="6 7">
    <name type="scientific">Methylobacterium aerolatum</name>
    <dbReference type="NCBI Taxonomy" id="418708"/>
    <lineage>
        <taxon>Bacteria</taxon>
        <taxon>Pseudomonadati</taxon>
        <taxon>Pseudomonadota</taxon>
        <taxon>Alphaproteobacteria</taxon>
        <taxon>Hyphomicrobiales</taxon>
        <taxon>Methylobacteriaceae</taxon>
        <taxon>Methylobacterium</taxon>
    </lineage>
</organism>
<feature type="region of interest" description="Disordered" evidence="3">
    <location>
        <begin position="244"/>
        <end position="265"/>
    </location>
</feature>
<dbReference type="PANTHER" id="PTHR37423">
    <property type="entry name" value="SOLUBLE LYTIC MUREIN TRANSGLYCOSYLASE-RELATED"/>
    <property type="match status" value="1"/>
</dbReference>
<comment type="similarity">
    <text evidence="1">Belongs to the transglycosylase Slt family.</text>
</comment>
<dbReference type="Proteomes" id="UP001231124">
    <property type="component" value="Unassembled WGS sequence"/>
</dbReference>
<dbReference type="EMBL" id="JAUSVP010000001">
    <property type="protein sequence ID" value="MDQ0446096.1"/>
    <property type="molecule type" value="Genomic_DNA"/>
</dbReference>
<proteinExistence type="inferred from homology"/>
<keyword evidence="7" id="KW-1185">Reference proteome</keyword>
<feature type="domain" description="Transglycosylase SLT" evidence="5">
    <location>
        <begin position="74"/>
        <end position="174"/>
    </location>
</feature>
<evidence type="ECO:0000256" key="1">
    <source>
        <dbReference type="ARBA" id="ARBA00007734"/>
    </source>
</evidence>
<dbReference type="InterPro" id="IPR008258">
    <property type="entry name" value="Transglycosylase_SLT_dom_1"/>
</dbReference>
<dbReference type="InterPro" id="IPR023346">
    <property type="entry name" value="Lysozyme-like_dom_sf"/>
</dbReference>
<name>A0ABU0HX96_9HYPH</name>